<comment type="catalytic activity">
    <reaction evidence="12">
        <text>Couples ATP hydrolysis with the unwinding of duplex DNA by translocating in the 3'-5' direction.</text>
        <dbReference type="EC" id="5.6.2.4"/>
    </reaction>
</comment>
<dbReference type="PANTHER" id="PTHR11070:SF2">
    <property type="entry name" value="ATP-DEPENDENT DNA HELICASE SRS2"/>
    <property type="match status" value="1"/>
</dbReference>
<dbReference type="GO" id="GO:0043138">
    <property type="term" value="F:3'-5' DNA helicase activity"/>
    <property type="evidence" value="ECO:0007669"/>
    <property type="project" value="UniProtKB-EC"/>
</dbReference>
<feature type="domain" description="UvrD-like helicase C-terminal" evidence="17">
    <location>
        <begin position="293"/>
        <end position="564"/>
    </location>
</feature>
<keyword evidence="9" id="KW-0238">DNA-binding</keyword>
<evidence type="ECO:0000256" key="14">
    <source>
        <dbReference type="ARBA" id="ARBA00048988"/>
    </source>
</evidence>
<dbReference type="Proteomes" id="UP000620075">
    <property type="component" value="Unassembled WGS sequence"/>
</dbReference>
<keyword evidence="2" id="KW-0540">Nuclease</keyword>
<evidence type="ECO:0000256" key="12">
    <source>
        <dbReference type="ARBA" id="ARBA00034617"/>
    </source>
</evidence>
<evidence type="ECO:0000256" key="5">
    <source>
        <dbReference type="ARBA" id="ARBA00022801"/>
    </source>
</evidence>
<evidence type="ECO:0000256" key="4">
    <source>
        <dbReference type="ARBA" id="ARBA00022763"/>
    </source>
</evidence>
<dbReference type="Pfam" id="PF13361">
    <property type="entry name" value="UvrD_C"/>
    <property type="match status" value="2"/>
</dbReference>
<evidence type="ECO:0000256" key="7">
    <source>
        <dbReference type="ARBA" id="ARBA00022839"/>
    </source>
</evidence>
<evidence type="ECO:0000256" key="15">
    <source>
        <dbReference type="PROSITE-ProRule" id="PRU00560"/>
    </source>
</evidence>
<dbReference type="InterPro" id="IPR011604">
    <property type="entry name" value="PDDEXK-like_dom_sf"/>
</dbReference>
<protein>
    <recommendedName>
        <fullName evidence="13">DNA 3'-5' helicase</fullName>
        <ecNumber evidence="13">5.6.2.4</ecNumber>
    </recommendedName>
</protein>
<dbReference type="SUPFAM" id="SSF52540">
    <property type="entry name" value="P-loop containing nucleoside triphosphate hydrolases"/>
    <property type="match status" value="1"/>
</dbReference>
<comment type="catalytic activity">
    <reaction evidence="14">
        <text>ATP + H2O = ADP + phosphate + H(+)</text>
        <dbReference type="Rhea" id="RHEA:13065"/>
        <dbReference type="ChEBI" id="CHEBI:15377"/>
        <dbReference type="ChEBI" id="CHEBI:15378"/>
        <dbReference type="ChEBI" id="CHEBI:30616"/>
        <dbReference type="ChEBI" id="CHEBI:43474"/>
        <dbReference type="ChEBI" id="CHEBI:456216"/>
        <dbReference type="EC" id="5.6.2.4"/>
    </reaction>
</comment>
<sequence length="920" mass="102556">MIELSAKQRAACLPLHGPVRIVAGAGTGKTAVIAERYSRIVASGGDPSGILVLTFTDKAASEMRERVLSRCPQADPSAIGTFHSQALGWLREDGRAIGLGAGFRLLVGADLWLALRELMWEAADPVLVGQERPDDLVSPLLQLDEKLKQELVQVQRLQAWARDAEDVERGALLGAAARLLEAFAAKKRRENQLDFNDLIVRAVQLLAAKPEVRERYRQRWRWILVDEYQDTNLAQERVVELLGAPEGNVCVVGDDDQSIYRFRGASRASLERFLAVFPAAATRTLAENRRSAPKVVAAAAALIEHNPGRSEKELRAHALNGETGAVQVWRVASRKAEARLIAAETERLAEQGVPLERIAVLGRTHASLQAVAEELSLAGLPYEQSGQGLFRRPEVLDLIAYLRLIQDSTDLLALVRLLSRPPLSLDLVLALERIRAGAETGEPPLVALSCWQPTSGWALELQGLLQLKSTLGVDDLLFEVLERTRYLQTALPPDGVEAQRVSGNVGLFMERVEEYCERRRDHSLSLFVEYLDLVLLSGEDAPVAELTDAPHGAIQLLTMHRAKGLEFDTVFVPSLVESRVPHRQRPDLLELPAALVEPAVRGKEDQVAEERRLFYVAMTRARRRLVLTYADRYEGSRLWRQSRFLRELGEGIEKRDLREAAELSQPLGLGSEPSALPEPDCPILSFSSISAYQECPRRHWFRYQLRLTAQPSVEAQFGTVLHQVLKRAGSHRRQGRELSLELLCSIHEDAWDRIALSEPRRRPVLKALGWRLLETLHRAGGLDRPPLLVEEQFNLRLPGWQLQGVIDRVERGPDGLRIVDYKTGRPERGSVLQLALYALGAGSIPSLAAELDGDPPELDIIYLRREAQREPFKATPELLAEARRTGTEVAAAIRLGRFEPRPQRRRCALCAYRLACDAAL</sequence>
<dbReference type="CDD" id="cd17932">
    <property type="entry name" value="DEXQc_UvrD"/>
    <property type="match status" value="1"/>
</dbReference>
<dbReference type="Gene3D" id="3.90.320.10">
    <property type="match status" value="1"/>
</dbReference>
<keyword evidence="3 15" id="KW-0547">Nucleotide-binding</keyword>
<evidence type="ECO:0000256" key="3">
    <source>
        <dbReference type="ARBA" id="ARBA00022741"/>
    </source>
</evidence>
<dbReference type="InterPro" id="IPR027417">
    <property type="entry name" value="P-loop_NTPase"/>
</dbReference>
<dbReference type="GO" id="GO:0000725">
    <property type="term" value="P:recombinational repair"/>
    <property type="evidence" value="ECO:0007669"/>
    <property type="project" value="TreeGrafter"/>
</dbReference>
<dbReference type="PANTHER" id="PTHR11070">
    <property type="entry name" value="UVRD / RECB / PCRA DNA HELICASE FAMILY MEMBER"/>
    <property type="match status" value="1"/>
</dbReference>
<evidence type="ECO:0000256" key="1">
    <source>
        <dbReference type="ARBA" id="ARBA00009922"/>
    </source>
</evidence>
<accession>A0A934NGU6</accession>
<keyword evidence="4" id="KW-0227">DNA damage</keyword>
<dbReference type="GO" id="GO:0005524">
    <property type="term" value="F:ATP binding"/>
    <property type="evidence" value="ECO:0007669"/>
    <property type="project" value="UniProtKB-UniRule"/>
</dbReference>
<comment type="similarity">
    <text evidence="1">Belongs to the helicase family. UvrD subfamily.</text>
</comment>
<dbReference type="GO" id="GO:0003677">
    <property type="term" value="F:DNA binding"/>
    <property type="evidence" value="ECO:0007669"/>
    <property type="project" value="UniProtKB-KW"/>
</dbReference>
<dbReference type="PROSITE" id="PS51198">
    <property type="entry name" value="UVRD_HELICASE_ATP_BIND"/>
    <property type="match status" value="1"/>
</dbReference>
<feature type="binding site" evidence="15">
    <location>
        <begin position="23"/>
        <end position="30"/>
    </location>
    <ligand>
        <name>ATP</name>
        <dbReference type="ChEBI" id="CHEBI:30616"/>
    </ligand>
</feature>
<dbReference type="GO" id="GO:0004527">
    <property type="term" value="F:exonuclease activity"/>
    <property type="evidence" value="ECO:0007669"/>
    <property type="project" value="UniProtKB-KW"/>
</dbReference>
<dbReference type="InterPro" id="IPR013986">
    <property type="entry name" value="DExx_box_DNA_helicase_dom_sf"/>
</dbReference>
<evidence type="ECO:0000313" key="18">
    <source>
        <dbReference type="EMBL" id="MBJ7602647.1"/>
    </source>
</evidence>
<evidence type="ECO:0000259" key="16">
    <source>
        <dbReference type="PROSITE" id="PS51198"/>
    </source>
</evidence>
<keyword evidence="7" id="KW-0269">Exonuclease</keyword>
<organism evidence="18 19">
    <name type="scientific">Candidatus Dormiibacter inghamiae</name>
    <dbReference type="NCBI Taxonomy" id="3127013"/>
    <lineage>
        <taxon>Bacteria</taxon>
        <taxon>Bacillati</taxon>
        <taxon>Candidatus Dormiibacterota</taxon>
        <taxon>Candidatus Dormibacteria</taxon>
        <taxon>Candidatus Dormibacterales</taxon>
        <taxon>Candidatus Dormibacteraceae</taxon>
        <taxon>Candidatus Dormiibacter</taxon>
    </lineage>
</organism>
<dbReference type="PROSITE" id="PS51217">
    <property type="entry name" value="UVRD_HELICASE_CTER"/>
    <property type="match status" value="1"/>
</dbReference>
<dbReference type="InterPro" id="IPR014016">
    <property type="entry name" value="UvrD-like_ATP-bd"/>
</dbReference>
<keyword evidence="6 15" id="KW-0347">Helicase</keyword>
<evidence type="ECO:0000313" key="19">
    <source>
        <dbReference type="Proteomes" id="UP000620075"/>
    </source>
</evidence>
<dbReference type="EMBL" id="JAEKNQ010000021">
    <property type="protein sequence ID" value="MBJ7602647.1"/>
    <property type="molecule type" value="Genomic_DNA"/>
</dbReference>
<feature type="domain" description="UvrD-like helicase ATP-binding" evidence="16">
    <location>
        <begin position="2"/>
        <end position="292"/>
    </location>
</feature>
<evidence type="ECO:0000256" key="9">
    <source>
        <dbReference type="ARBA" id="ARBA00023125"/>
    </source>
</evidence>
<dbReference type="GO" id="GO:0033202">
    <property type="term" value="C:DNA helicase complex"/>
    <property type="evidence" value="ECO:0007669"/>
    <property type="project" value="TreeGrafter"/>
</dbReference>
<dbReference type="Pfam" id="PF12705">
    <property type="entry name" value="PDDEXK_1"/>
    <property type="match status" value="1"/>
</dbReference>
<name>A0A934NGU6_9BACT</name>
<gene>
    <name evidence="18" type="ORF">JF888_05570</name>
</gene>
<dbReference type="Gene3D" id="3.40.50.300">
    <property type="entry name" value="P-loop containing nucleotide triphosphate hydrolases"/>
    <property type="match status" value="2"/>
</dbReference>
<dbReference type="Gene3D" id="1.10.10.160">
    <property type="match status" value="1"/>
</dbReference>
<proteinExistence type="inferred from homology"/>
<dbReference type="SUPFAM" id="SSF52980">
    <property type="entry name" value="Restriction endonuclease-like"/>
    <property type="match status" value="1"/>
</dbReference>
<dbReference type="RefSeq" id="WP_338177348.1">
    <property type="nucleotide sequence ID" value="NZ_JAEKNQ010000021.1"/>
</dbReference>
<evidence type="ECO:0000256" key="6">
    <source>
        <dbReference type="ARBA" id="ARBA00022806"/>
    </source>
</evidence>
<evidence type="ECO:0000256" key="11">
    <source>
        <dbReference type="ARBA" id="ARBA00023235"/>
    </source>
</evidence>
<dbReference type="InterPro" id="IPR000212">
    <property type="entry name" value="DNA_helicase_UvrD/REP"/>
</dbReference>
<comment type="caution">
    <text evidence="18">The sequence shown here is derived from an EMBL/GenBank/DDBJ whole genome shotgun (WGS) entry which is preliminary data.</text>
</comment>
<evidence type="ECO:0000256" key="10">
    <source>
        <dbReference type="ARBA" id="ARBA00023204"/>
    </source>
</evidence>
<evidence type="ECO:0000256" key="8">
    <source>
        <dbReference type="ARBA" id="ARBA00022840"/>
    </source>
</evidence>
<dbReference type="AlphaFoldDB" id="A0A934NGU6"/>
<evidence type="ECO:0000259" key="17">
    <source>
        <dbReference type="PROSITE" id="PS51217"/>
    </source>
</evidence>
<keyword evidence="10" id="KW-0234">DNA repair</keyword>
<evidence type="ECO:0000256" key="2">
    <source>
        <dbReference type="ARBA" id="ARBA00022722"/>
    </source>
</evidence>
<evidence type="ECO:0000256" key="13">
    <source>
        <dbReference type="ARBA" id="ARBA00034808"/>
    </source>
</evidence>
<dbReference type="Gene3D" id="1.10.486.10">
    <property type="entry name" value="PCRA, domain 4"/>
    <property type="match status" value="1"/>
</dbReference>
<keyword evidence="5 15" id="KW-0378">Hydrolase</keyword>
<dbReference type="EC" id="5.6.2.4" evidence="13"/>
<keyword evidence="11" id="KW-0413">Isomerase</keyword>
<reference evidence="18 19" key="1">
    <citation type="submission" date="2020-10" db="EMBL/GenBank/DDBJ databases">
        <title>Ca. Dormibacterota MAGs.</title>
        <authorList>
            <person name="Montgomery K."/>
        </authorList>
    </citation>
    <scope>NUCLEOTIDE SEQUENCE [LARGE SCALE GENOMIC DNA]</scope>
    <source>
        <strain evidence="18">SC8811_S16_3</strain>
    </source>
</reference>
<dbReference type="InterPro" id="IPR038726">
    <property type="entry name" value="PDDEXK_AddAB-type"/>
</dbReference>
<dbReference type="GO" id="GO:0005829">
    <property type="term" value="C:cytosol"/>
    <property type="evidence" value="ECO:0007669"/>
    <property type="project" value="TreeGrafter"/>
</dbReference>
<keyword evidence="8 15" id="KW-0067">ATP-binding</keyword>
<dbReference type="InterPro" id="IPR011335">
    <property type="entry name" value="Restrct_endonuc-II-like"/>
</dbReference>
<dbReference type="Pfam" id="PF00580">
    <property type="entry name" value="UvrD-helicase"/>
    <property type="match status" value="1"/>
</dbReference>
<dbReference type="InterPro" id="IPR014017">
    <property type="entry name" value="DNA_helicase_UvrD-like_C"/>
</dbReference>